<keyword evidence="6" id="KW-1185">Reference proteome</keyword>
<dbReference type="InterPro" id="IPR001307">
    <property type="entry name" value="Thiosulphate_STrfase_CS"/>
</dbReference>
<keyword evidence="2" id="KW-0677">Repeat</keyword>
<dbReference type="PANTHER" id="PTHR11364:SF27">
    <property type="entry name" value="SULFURTRANSFERASE"/>
    <property type="match status" value="1"/>
</dbReference>
<accession>A0ABY2K650</accession>
<dbReference type="InterPro" id="IPR045078">
    <property type="entry name" value="TST/MPST-like"/>
</dbReference>
<protein>
    <submittedName>
        <fullName evidence="5">Sulfurtransferase</fullName>
    </submittedName>
</protein>
<dbReference type="InterPro" id="IPR036873">
    <property type="entry name" value="Rhodanese-like_dom_sf"/>
</dbReference>
<dbReference type="SMART" id="SM00450">
    <property type="entry name" value="RHOD"/>
    <property type="match status" value="2"/>
</dbReference>
<keyword evidence="1" id="KW-0808">Transferase</keyword>
<gene>
    <name evidence="5" type="ORF">E4A49_00140</name>
</gene>
<dbReference type="PROSITE" id="PS00380">
    <property type="entry name" value="RHODANESE_1"/>
    <property type="match status" value="1"/>
</dbReference>
<name>A0ABY2K650_9MICC</name>
<dbReference type="PROSITE" id="PS50206">
    <property type="entry name" value="RHODANESE_3"/>
    <property type="match status" value="2"/>
</dbReference>
<feature type="region of interest" description="Disordered" evidence="3">
    <location>
        <begin position="241"/>
        <end position="260"/>
    </location>
</feature>
<dbReference type="PANTHER" id="PTHR11364">
    <property type="entry name" value="THIOSULFATE SULFERTANSFERASE"/>
    <property type="match status" value="1"/>
</dbReference>
<dbReference type="InterPro" id="IPR001763">
    <property type="entry name" value="Rhodanese-like_dom"/>
</dbReference>
<sequence length="361" mass="36768">MHRPCRGPETGTRVGAVDSQSRSHTVVESAAPADPAGPPLLVSVETLAAWLGHEIPGGTPPARAASPAFASGDGPEGGRGVVLLDVRWSVAAGGADHAAYLRGHLPGAVYVSMDGDLAGHGSPQDGRHPLPTPADFAETVQRWGVDDGDTVVVYDDCGGTSAARAWWLLRHAGIRSCLVLDGGLAAWREAGLALQAGEVIPAPGSACASWGRMPVVDADGAEAIAEAGLLLDARAPERYRGETEPLDPAAGHIPRAVNLPTTGNLDDDGRLLPQEDLAERFAAVTAGVDEDAPVAVYCGSGVTAAHQVMAMAAAGLHGVALFPGSWSAWCNDPHRPVATGPEPAGSVPDGSAVGSLAPRSR</sequence>
<feature type="domain" description="Rhodanese" evidence="4">
    <location>
        <begin position="77"/>
        <end position="196"/>
    </location>
</feature>
<evidence type="ECO:0000259" key="4">
    <source>
        <dbReference type="PROSITE" id="PS50206"/>
    </source>
</evidence>
<dbReference type="Pfam" id="PF00581">
    <property type="entry name" value="Rhodanese"/>
    <property type="match status" value="2"/>
</dbReference>
<dbReference type="CDD" id="cd01448">
    <property type="entry name" value="TST_Repeat_1"/>
    <property type="match status" value="1"/>
</dbReference>
<feature type="region of interest" description="Disordered" evidence="3">
    <location>
        <begin position="1"/>
        <end position="38"/>
    </location>
</feature>
<feature type="region of interest" description="Disordered" evidence="3">
    <location>
        <begin position="335"/>
        <end position="361"/>
    </location>
</feature>
<evidence type="ECO:0000313" key="5">
    <source>
        <dbReference type="EMBL" id="TFI01480.1"/>
    </source>
</evidence>
<comment type="caution">
    <text evidence="5">The sequence shown here is derived from an EMBL/GenBank/DDBJ whole genome shotgun (WGS) entry which is preliminary data.</text>
</comment>
<evidence type="ECO:0000313" key="6">
    <source>
        <dbReference type="Proteomes" id="UP000297477"/>
    </source>
</evidence>
<dbReference type="SUPFAM" id="SSF52821">
    <property type="entry name" value="Rhodanese/Cell cycle control phosphatase"/>
    <property type="match status" value="2"/>
</dbReference>
<organism evidence="5 6">
    <name type="scientific">Micrococcus lylae</name>
    <dbReference type="NCBI Taxonomy" id="1273"/>
    <lineage>
        <taxon>Bacteria</taxon>
        <taxon>Bacillati</taxon>
        <taxon>Actinomycetota</taxon>
        <taxon>Actinomycetes</taxon>
        <taxon>Micrococcales</taxon>
        <taxon>Micrococcaceae</taxon>
        <taxon>Micrococcus</taxon>
    </lineage>
</organism>
<evidence type="ECO:0000256" key="1">
    <source>
        <dbReference type="ARBA" id="ARBA00022679"/>
    </source>
</evidence>
<evidence type="ECO:0000256" key="3">
    <source>
        <dbReference type="SAM" id="MobiDB-lite"/>
    </source>
</evidence>
<evidence type="ECO:0000256" key="2">
    <source>
        <dbReference type="ARBA" id="ARBA00022737"/>
    </source>
</evidence>
<dbReference type="Gene3D" id="3.40.250.10">
    <property type="entry name" value="Rhodanese-like domain"/>
    <property type="match status" value="2"/>
</dbReference>
<feature type="domain" description="Rhodanese" evidence="4">
    <location>
        <begin position="224"/>
        <end position="338"/>
    </location>
</feature>
<dbReference type="EMBL" id="SPKT01000001">
    <property type="protein sequence ID" value="TFI01480.1"/>
    <property type="molecule type" value="Genomic_DNA"/>
</dbReference>
<proteinExistence type="predicted"/>
<reference evidence="5 6" key="1">
    <citation type="submission" date="2019-03" db="EMBL/GenBank/DDBJ databases">
        <title>Reclassification of Micrococcus aloeverae and Micrococcus yunnanensis as later heterotypic synonyms of Micrococcus luteus.</title>
        <authorList>
            <person name="Huang C.-H."/>
        </authorList>
    </citation>
    <scope>NUCLEOTIDE SEQUENCE [LARGE SCALE GENOMIC DNA]</scope>
    <source>
        <strain evidence="5 6">BCRC 12151</strain>
    </source>
</reference>
<dbReference type="Proteomes" id="UP000297477">
    <property type="component" value="Unassembled WGS sequence"/>
</dbReference>
<dbReference type="CDD" id="cd01449">
    <property type="entry name" value="TST_Repeat_2"/>
    <property type="match status" value="1"/>
</dbReference>